<feature type="non-terminal residue" evidence="8">
    <location>
        <position position="1"/>
    </location>
</feature>
<dbReference type="CDD" id="cd08340">
    <property type="entry name" value="DED_c-FLIP_r2"/>
    <property type="match status" value="1"/>
</dbReference>
<dbReference type="PRINTS" id="PR00376">
    <property type="entry name" value="IL1BCENZYME"/>
</dbReference>
<dbReference type="FunFam" id="1.10.533.10:FF:000020">
    <property type="entry name" value="CASP8 and FADD like apoptosis regulator"/>
    <property type="match status" value="1"/>
</dbReference>
<keyword evidence="2" id="KW-0053">Apoptosis</keyword>
<comment type="similarity">
    <text evidence="1">Belongs to the peptidase C14A family.</text>
</comment>
<dbReference type="GO" id="GO:2001237">
    <property type="term" value="P:negative regulation of extrinsic apoptotic signaling pathway"/>
    <property type="evidence" value="ECO:0007669"/>
    <property type="project" value="UniProtKB-ARBA"/>
</dbReference>
<dbReference type="GO" id="GO:0004197">
    <property type="term" value="F:cysteine-type endopeptidase activity"/>
    <property type="evidence" value="ECO:0007669"/>
    <property type="project" value="InterPro"/>
</dbReference>
<sequence length="481" mass="55440">MTKCQVPAFLIHQIEQELDKEEEEIMVFLCRDLAPDLATADFRELLVALNEREQLSFLGLSELLYRVKRFDLLRRILKTEKATVEANLARSLRIIPDYRVLMVEINENLEKEEVGSLVFLLRDYAPRMKMAKDKSFLALVIDLEKLNLVAPNQLDLIENCFRNIHRIDLIRKIQKYKHEALMSSIHSEPVYVNALQASLPNLSLIDPPYNSGVILRLCVLTAAEPVHMSIQESGAVSHKVFDDQYRMQSQPLGICLIIDCIGNDADVLEETFRGLGYDVHCHRYLNMNTMNQTLLEVARLQKHRNCDSFVCILVSRGTPQSIFCTDHTFSGFPLEQIKKYFTADSCPELLGKPKLFFIQSYIVPENEQECTSLLEVDGNDEKIIANAKIPWKVTIPQVADIFWSHCKVDVSTIEKFPSSSSYYLHCLAEILSNPHKRKLSILDIHTELNRRVYEWNKTTDPSQQYSLLLQHTLRKKLFLSP</sequence>
<dbReference type="Gene3D" id="1.10.533.10">
    <property type="entry name" value="Death Domain, Fas"/>
    <property type="match status" value="2"/>
</dbReference>
<dbReference type="Pfam" id="PF01335">
    <property type="entry name" value="DED"/>
    <property type="match status" value="2"/>
</dbReference>
<dbReference type="GO" id="GO:0008047">
    <property type="term" value="F:enzyme activator activity"/>
    <property type="evidence" value="ECO:0007669"/>
    <property type="project" value="UniProtKB-ARBA"/>
</dbReference>
<dbReference type="GO" id="GO:0005737">
    <property type="term" value="C:cytoplasm"/>
    <property type="evidence" value="ECO:0007669"/>
    <property type="project" value="UniProtKB-ARBA"/>
</dbReference>
<protein>
    <recommendedName>
        <fullName evidence="5">CASP8 and FADD-like apoptosis regulator</fullName>
    </recommendedName>
</protein>
<dbReference type="GO" id="GO:0006508">
    <property type="term" value="P:proteolysis"/>
    <property type="evidence" value="ECO:0007669"/>
    <property type="project" value="InterPro"/>
</dbReference>
<dbReference type="GO" id="GO:0006915">
    <property type="term" value="P:apoptotic process"/>
    <property type="evidence" value="ECO:0007669"/>
    <property type="project" value="UniProtKB-KW"/>
</dbReference>
<evidence type="ECO:0000256" key="3">
    <source>
        <dbReference type="ARBA" id="ARBA00022737"/>
    </source>
</evidence>
<evidence type="ECO:0000259" key="6">
    <source>
        <dbReference type="PROSITE" id="PS50168"/>
    </source>
</evidence>
<dbReference type="AlphaFoldDB" id="A0A7K9DHP6"/>
<proteinExistence type="inferred from homology"/>
<dbReference type="EMBL" id="VWZJ01010746">
    <property type="protein sequence ID" value="NXG64281.1"/>
    <property type="molecule type" value="Genomic_DNA"/>
</dbReference>
<dbReference type="SUPFAM" id="SSF52129">
    <property type="entry name" value="Caspase-like"/>
    <property type="match status" value="1"/>
</dbReference>
<dbReference type="PANTHER" id="PTHR48169">
    <property type="entry name" value="DED DOMAIN-CONTAINING PROTEIN"/>
    <property type="match status" value="1"/>
</dbReference>
<comment type="function">
    <text evidence="4">Apoptosis regulator protein which may function as a crucial link between cell survival and cell death pathways in mammalian cells. Acts as an inhibitor of TNFRSF6 mediated apoptosis. A proteolytic fragment (p43) is likely retained in the death-inducing signaling complex (DISC) thereby blocking further recruitment and processing of caspase-8 at the complex. Full length and shorter isoforms have been shown either to induce apoptosis or to reduce TNFRSF-triggered apoptosis. Lacks enzymatic (caspase) activity.</text>
</comment>
<feature type="domain" description="DED" evidence="6">
    <location>
        <begin position="97"/>
        <end position="175"/>
    </location>
</feature>
<evidence type="ECO:0000259" key="7">
    <source>
        <dbReference type="PROSITE" id="PS50208"/>
    </source>
</evidence>
<dbReference type="PROSITE" id="PS50168">
    <property type="entry name" value="DED"/>
    <property type="match status" value="2"/>
</dbReference>
<dbReference type="SUPFAM" id="SSF47986">
    <property type="entry name" value="DEATH domain"/>
    <property type="match status" value="2"/>
</dbReference>
<dbReference type="SMART" id="SM00115">
    <property type="entry name" value="CASc"/>
    <property type="match status" value="1"/>
</dbReference>
<dbReference type="InterPro" id="IPR001875">
    <property type="entry name" value="DED_dom"/>
</dbReference>
<organism evidence="8 9">
    <name type="scientific">Hemiprocne comata</name>
    <dbReference type="NCBI Taxonomy" id="243314"/>
    <lineage>
        <taxon>Eukaryota</taxon>
        <taxon>Metazoa</taxon>
        <taxon>Chordata</taxon>
        <taxon>Craniata</taxon>
        <taxon>Vertebrata</taxon>
        <taxon>Euteleostomi</taxon>
        <taxon>Archelosauria</taxon>
        <taxon>Archosauria</taxon>
        <taxon>Dinosauria</taxon>
        <taxon>Saurischia</taxon>
        <taxon>Theropoda</taxon>
        <taxon>Coelurosauria</taxon>
        <taxon>Aves</taxon>
        <taxon>Neognathae</taxon>
        <taxon>Neoaves</taxon>
        <taxon>Strisores</taxon>
        <taxon>Apodiformes</taxon>
        <taxon>Apodidae</taxon>
        <taxon>Hemiprocninae</taxon>
        <taxon>Hemiprocne</taxon>
    </lineage>
</organism>
<dbReference type="FunFam" id="1.10.533.10:FF:000016">
    <property type="entry name" value="CASP8 and FADD-like apoptosis regulator"/>
    <property type="match status" value="1"/>
</dbReference>
<dbReference type="InterPro" id="IPR011600">
    <property type="entry name" value="Pept_C14_caspase"/>
</dbReference>
<gene>
    <name evidence="8" type="primary">Cflar</name>
    <name evidence="8" type="ORF">HEMCOM_R13091</name>
</gene>
<evidence type="ECO:0000256" key="2">
    <source>
        <dbReference type="ARBA" id="ARBA00022703"/>
    </source>
</evidence>
<evidence type="ECO:0000256" key="5">
    <source>
        <dbReference type="ARBA" id="ARBA00074066"/>
    </source>
</evidence>
<dbReference type="PANTHER" id="PTHR48169:SF3">
    <property type="entry name" value="CASP8 AND FADD LIKE APOPTOSIS REGULATOR"/>
    <property type="match status" value="1"/>
</dbReference>
<dbReference type="OrthoDB" id="8816507at2759"/>
<evidence type="ECO:0000313" key="8">
    <source>
        <dbReference type="EMBL" id="NXG64281.1"/>
    </source>
</evidence>
<evidence type="ECO:0000256" key="4">
    <source>
        <dbReference type="ARBA" id="ARBA00057217"/>
    </source>
</evidence>
<feature type="domain" description="Caspase family p20" evidence="7">
    <location>
        <begin position="264"/>
        <end position="360"/>
    </location>
</feature>
<comment type="caution">
    <text evidence="8">The sequence shown here is derived from an EMBL/GenBank/DDBJ whole genome shotgun (WGS) entry which is preliminary data.</text>
</comment>
<dbReference type="InterPro" id="IPR015917">
    <property type="entry name" value="Pept_C14A"/>
</dbReference>
<dbReference type="InterPro" id="IPR029030">
    <property type="entry name" value="Caspase-like_dom_sf"/>
</dbReference>
<keyword evidence="9" id="KW-1185">Reference proteome</keyword>
<keyword evidence="3" id="KW-0677">Repeat</keyword>
<accession>A0A7K9DHP6</accession>
<dbReference type="CDD" id="cd08337">
    <property type="entry name" value="DED_c-FLIP_r1"/>
    <property type="match status" value="1"/>
</dbReference>
<dbReference type="Pfam" id="PF00656">
    <property type="entry name" value="Peptidase_C14"/>
    <property type="match status" value="1"/>
</dbReference>
<dbReference type="InterPro" id="IPR011029">
    <property type="entry name" value="DEATH-like_dom_sf"/>
</dbReference>
<evidence type="ECO:0000256" key="1">
    <source>
        <dbReference type="ARBA" id="ARBA00010134"/>
    </source>
</evidence>
<evidence type="ECO:0000313" key="9">
    <source>
        <dbReference type="Proteomes" id="UP000518305"/>
    </source>
</evidence>
<name>A0A7K9DHP6_9AVES</name>
<dbReference type="PROSITE" id="PS50208">
    <property type="entry name" value="CASPASE_P20"/>
    <property type="match status" value="1"/>
</dbReference>
<feature type="domain" description="DED" evidence="6">
    <location>
        <begin position="10"/>
        <end position="78"/>
    </location>
</feature>
<dbReference type="GO" id="GO:0060544">
    <property type="term" value="P:regulation of necroptotic process"/>
    <property type="evidence" value="ECO:0007669"/>
    <property type="project" value="UniProtKB-ARBA"/>
</dbReference>
<dbReference type="SMART" id="SM00031">
    <property type="entry name" value="DED"/>
    <property type="match status" value="2"/>
</dbReference>
<dbReference type="Proteomes" id="UP000518305">
    <property type="component" value="Unassembled WGS sequence"/>
</dbReference>
<dbReference type="Gene3D" id="3.40.50.1460">
    <property type="match status" value="1"/>
</dbReference>
<reference evidence="8 9" key="1">
    <citation type="submission" date="2019-09" db="EMBL/GenBank/DDBJ databases">
        <title>Bird 10,000 Genomes (B10K) Project - Family phase.</title>
        <authorList>
            <person name="Zhang G."/>
        </authorList>
    </citation>
    <scope>NUCLEOTIDE SEQUENCE [LARGE SCALE GENOMIC DNA]</scope>
    <source>
        <strain evidence="8">B10K-DU-001-23</strain>
        <tissue evidence="8">Muscle</tissue>
    </source>
</reference>
<dbReference type="InterPro" id="IPR001309">
    <property type="entry name" value="Pept_C14_p20"/>
</dbReference>
<feature type="non-terminal residue" evidence="8">
    <location>
        <position position="481"/>
    </location>
</feature>